<dbReference type="Proteomes" id="UP000245590">
    <property type="component" value="Unassembled WGS sequence"/>
</dbReference>
<dbReference type="InterPro" id="IPR020625">
    <property type="entry name" value="Schiff_base-form_aldolases_AS"/>
</dbReference>
<organism evidence="6 7">
    <name type="scientific">Brachybacterium endophyticum</name>
    <dbReference type="NCBI Taxonomy" id="2182385"/>
    <lineage>
        <taxon>Bacteria</taxon>
        <taxon>Bacillati</taxon>
        <taxon>Actinomycetota</taxon>
        <taxon>Actinomycetes</taxon>
        <taxon>Micrococcales</taxon>
        <taxon>Dermabacteraceae</taxon>
        <taxon>Brachybacterium</taxon>
    </lineage>
</organism>
<dbReference type="PROSITE" id="PS00666">
    <property type="entry name" value="DHDPS_2"/>
    <property type="match status" value="1"/>
</dbReference>
<evidence type="ECO:0000313" key="6">
    <source>
        <dbReference type="EMBL" id="PWH05081.1"/>
    </source>
</evidence>
<dbReference type="SMART" id="SM01130">
    <property type="entry name" value="DHDPS"/>
    <property type="match status" value="1"/>
</dbReference>
<dbReference type="EMBL" id="QFKX01000007">
    <property type="protein sequence ID" value="PWH05081.1"/>
    <property type="molecule type" value="Genomic_DNA"/>
</dbReference>
<gene>
    <name evidence="6" type="ORF">DEO23_14900</name>
</gene>
<sequence length="318" mass="33124">MTTASTTAADATRLRGVVPPILTPLTAEGELDVPSLERLIARQLEAGVDGLFALGSSGEVAFWDDAMREKILETVVGTVAGQVPVLAGVIDTETHRVIAHVREAEKHAIDGVVATAPFYAITGPEEVGTHFRAIGEAASVPVWAYDIPVCVHLKLAAEQLLELAADGAITGVKDSSGDDVSFRRLAAKNRAAGSPLTLLTGHEVVVDGAYLSGADGSVPGLGNVDPAGYVRMDRAARAGDWETVRTEQDRLAALMEIVFQPVGKVGPAAGVGAFKTALRELGVFSTNTMSLPMSPIEGDAVGRIRTILSEAGLLDAAR</sequence>
<dbReference type="CDD" id="cd00408">
    <property type="entry name" value="DHDPS-like"/>
    <property type="match status" value="1"/>
</dbReference>
<keyword evidence="2" id="KW-0704">Schiff base</keyword>
<comment type="similarity">
    <text evidence="3">Belongs to the DapA family.</text>
</comment>
<dbReference type="OrthoDB" id="3175637at2"/>
<dbReference type="Pfam" id="PF00701">
    <property type="entry name" value="DHDPS"/>
    <property type="match status" value="1"/>
</dbReference>
<proteinExistence type="inferred from homology"/>
<name>A0A2U2RGY1_9MICO</name>
<dbReference type="PANTHER" id="PTHR42849">
    <property type="entry name" value="N-ACETYLNEURAMINATE LYASE"/>
    <property type="match status" value="1"/>
</dbReference>
<dbReference type="InterPro" id="IPR013785">
    <property type="entry name" value="Aldolase_TIM"/>
</dbReference>
<evidence type="ECO:0000256" key="2">
    <source>
        <dbReference type="ARBA" id="ARBA00023270"/>
    </source>
</evidence>
<dbReference type="RefSeq" id="WP_109276821.1">
    <property type="nucleotide sequence ID" value="NZ_QFKX01000007.1"/>
</dbReference>
<dbReference type="PIRSF" id="PIRSF001365">
    <property type="entry name" value="DHDPS"/>
    <property type="match status" value="1"/>
</dbReference>
<dbReference type="Gene3D" id="3.20.20.70">
    <property type="entry name" value="Aldolase class I"/>
    <property type="match status" value="1"/>
</dbReference>
<evidence type="ECO:0000256" key="1">
    <source>
        <dbReference type="ARBA" id="ARBA00023239"/>
    </source>
</evidence>
<dbReference type="GO" id="GO:0005829">
    <property type="term" value="C:cytosol"/>
    <property type="evidence" value="ECO:0007669"/>
    <property type="project" value="TreeGrafter"/>
</dbReference>
<dbReference type="SUPFAM" id="SSF51569">
    <property type="entry name" value="Aldolase"/>
    <property type="match status" value="1"/>
</dbReference>
<dbReference type="GO" id="GO:0008747">
    <property type="term" value="F:N-acetylneuraminate lyase activity"/>
    <property type="evidence" value="ECO:0007669"/>
    <property type="project" value="TreeGrafter"/>
</dbReference>
<dbReference type="PRINTS" id="PR00146">
    <property type="entry name" value="DHPICSNTHASE"/>
</dbReference>
<dbReference type="PANTHER" id="PTHR42849:SF1">
    <property type="entry name" value="N-ACETYLNEURAMINATE LYASE"/>
    <property type="match status" value="1"/>
</dbReference>
<evidence type="ECO:0000256" key="3">
    <source>
        <dbReference type="PIRNR" id="PIRNR001365"/>
    </source>
</evidence>
<accession>A0A2U2RGY1</accession>
<dbReference type="AlphaFoldDB" id="A0A2U2RGY1"/>
<evidence type="ECO:0000313" key="7">
    <source>
        <dbReference type="Proteomes" id="UP000245590"/>
    </source>
</evidence>
<feature type="binding site" evidence="5">
    <location>
        <position position="218"/>
    </location>
    <ligand>
        <name>pyruvate</name>
        <dbReference type="ChEBI" id="CHEBI:15361"/>
    </ligand>
</feature>
<keyword evidence="7" id="KW-1185">Reference proteome</keyword>
<reference evidence="6 7" key="1">
    <citation type="submission" date="2018-05" db="EMBL/GenBank/DDBJ databases">
        <title>Brachybacterium sp. M1HQ-2T, whole genome shotgun sequence.</title>
        <authorList>
            <person name="Tuo L."/>
        </authorList>
    </citation>
    <scope>NUCLEOTIDE SEQUENCE [LARGE SCALE GENOMIC DNA]</scope>
    <source>
        <strain evidence="6 7">M1HQ-2</strain>
    </source>
</reference>
<feature type="active site" description="Proton donor/acceptor" evidence="4">
    <location>
        <position position="145"/>
    </location>
</feature>
<dbReference type="InterPro" id="IPR002220">
    <property type="entry name" value="DapA-like"/>
</dbReference>
<protein>
    <submittedName>
        <fullName evidence="6">Dihydrodipicolinate synthase family protein</fullName>
    </submittedName>
</protein>
<keyword evidence="1 3" id="KW-0456">Lyase</keyword>
<feature type="active site" description="Schiff-base intermediate with substrate" evidence="4">
    <location>
        <position position="173"/>
    </location>
</feature>
<comment type="caution">
    <text evidence="6">The sequence shown here is derived from an EMBL/GenBank/DDBJ whole genome shotgun (WGS) entry which is preliminary data.</text>
</comment>
<evidence type="ECO:0000256" key="4">
    <source>
        <dbReference type="PIRSR" id="PIRSR001365-1"/>
    </source>
</evidence>
<dbReference type="GO" id="GO:0019262">
    <property type="term" value="P:N-acetylneuraminate catabolic process"/>
    <property type="evidence" value="ECO:0007669"/>
    <property type="project" value="TreeGrafter"/>
</dbReference>
<evidence type="ECO:0000256" key="5">
    <source>
        <dbReference type="PIRSR" id="PIRSR001365-2"/>
    </source>
</evidence>